<dbReference type="GeneTree" id="ENSGT00940000156778"/>
<dbReference type="Proteomes" id="UP001501920">
    <property type="component" value="Chromosome 4"/>
</dbReference>
<dbReference type="Gene3D" id="1.10.150.50">
    <property type="entry name" value="Transcription Factor, Ets-1"/>
    <property type="match status" value="2"/>
</dbReference>
<dbReference type="PROSITE" id="PS50105">
    <property type="entry name" value="SAM_DOMAIN"/>
    <property type="match status" value="2"/>
</dbReference>
<feature type="compositionally biased region" description="Polar residues" evidence="5">
    <location>
        <begin position="749"/>
        <end position="758"/>
    </location>
</feature>
<feature type="region of interest" description="Disordered" evidence="5">
    <location>
        <begin position="95"/>
        <end position="138"/>
    </location>
</feature>
<keyword evidence="2" id="KW-0597">Phosphoprotein</keyword>
<dbReference type="Pfam" id="PF07647">
    <property type="entry name" value="SAM_2"/>
    <property type="match status" value="1"/>
</dbReference>
<reference evidence="8" key="3">
    <citation type="submission" date="2025-09" db="UniProtKB">
        <authorList>
            <consortium name="Ensembl"/>
        </authorList>
    </citation>
    <scope>IDENTIFICATION</scope>
</reference>
<evidence type="ECO:0000256" key="1">
    <source>
        <dbReference type="ARBA" id="ARBA00022443"/>
    </source>
</evidence>
<feature type="region of interest" description="Disordered" evidence="5">
    <location>
        <begin position="718"/>
        <end position="768"/>
    </location>
</feature>
<dbReference type="SUPFAM" id="SSF47769">
    <property type="entry name" value="SAM/Pointed domain"/>
    <property type="match status" value="2"/>
</dbReference>
<evidence type="ECO:0000259" key="7">
    <source>
        <dbReference type="PROSITE" id="PS50105"/>
    </source>
</evidence>
<evidence type="ECO:0000313" key="9">
    <source>
        <dbReference type="Proteomes" id="UP001501920"/>
    </source>
</evidence>
<feature type="compositionally biased region" description="Low complexity" evidence="5">
    <location>
        <begin position="504"/>
        <end position="522"/>
    </location>
</feature>
<feature type="compositionally biased region" description="Basic and acidic residues" evidence="5">
    <location>
        <begin position="105"/>
        <end position="121"/>
    </location>
</feature>
<feature type="region of interest" description="Disordered" evidence="5">
    <location>
        <begin position="423"/>
        <end position="559"/>
    </location>
</feature>
<dbReference type="InterPro" id="IPR058666">
    <property type="entry name" value="SASH1/NUB1_homeodomain"/>
</dbReference>
<dbReference type="InterPro" id="IPR036028">
    <property type="entry name" value="SH3-like_dom_sf"/>
</dbReference>
<dbReference type="PANTHER" id="PTHR12301">
    <property type="entry name" value="SAM-DOMAIN, SH3 AND NUCLEAR LOCALIZATION SIGNALS PROTEIN RELATED"/>
    <property type="match status" value="1"/>
</dbReference>
<feature type="compositionally biased region" description="Polar residues" evidence="5">
    <location>
        <begin position="363"/>
        <end position="372"/>
    </location>
</feature>
<feature type="compositionally biased region" description="Basic and acidic residues" evidence="5">
    <location>
        <begin position="380"/>
        <end position="390"/>
    </location>
</feature>
<keyword evidence="4" id="KW-0175">Coiled coil</keyword>
<sequence length="1193" mass="131726">MEADQACAEEAQATSAVADSFSQLWSDVMGMLDGSLGNIDDLAQEYSEYYNTCFSDVNERMEELRKRRVSQELEMEKADSSSTSLQLRSEIQESLGFSSEVSTPETERKFPLHKSNSEDGSAHVSEVQSPLTGKWDNKKKNKSFWQNFRKSPKGVTRQTSKGEDIGYVASEITMSDEERIQLMMMVKEKMITVEEALARLKEYERSRQLSTCSDTAEWTDGSSPTVNLSSTCNSQEQSDDEQEDSVKFKRLHKLVNSTRRVRKKLIKVDDGKRHGSEDSLSLEASPSCEDASALYAGVHKKPSRCTDSSLSSLAHEQLSLDGDTDSLTTSPSSSSLEAWNSAHKLVKTSSSGHPHGLIRPSPRKSSAGSSFSELEGLADDEAKVSRSATDGEMRKALSSLTHGRTCSFGGFDLSNRSLHVVNTASEPNNKDQEALYRDGVKSPTTSRISLGKKVKSVKETMRKRISKKYSGSLSEQSSPDGTPSSPQSPQPDTDSLEKPKLKAGGSVESLRSSLSGQSSMSGQTVSTTDSSASNRESVKSEDGDDEEPPYRGPFCGRARVHTDFTPSPYDTDSLKLKRGDVIDIISKPPMGTWMGLLNNKVGTFKFIYVDVLAEEEEKPKRTVRRRRKGRPPKPSSVEELLERINLKEHMPTFLFNGYEDLDTFKLLEEEDLDELNIRDPQHRAVLLTAVELLQEYDSSSDPERSTLSSSQEKLLCEGRGLVGDSPRDSGCYESNENLENGKNRKTSRSSRGFESGQIQAPDYPTLPMTCSTEALQHQTKKERKFPKHFLPRPIKGFSLRALGLRKRTRMPASRSCEELDGPQEPPEQWKRSRSLGDLQWEQGFEQKKEQQGKPWHGSVHFNQGKEAAKSVKNPQEVKVGRTELKPKAEFGSGQVERPPVPTQLPLKPTCPVQGSELPDTQSLSAPTSPTPRTHPKKPPVPPPVPAKKSKERLVNGLRHPPLVLSGSTASTPTLPPKPVSCLTSPSEGIPSTPVSPDDAESAPVVPPPWLSDLPETACPQIHGVKVTLGRKISHAKMADLETQLDGRLASEGIDLTAEPYSDKHGRCGIPQALVQRYSEDFQQPVKDVASMLDQIRVKHLRKEHRMAIPSGGLTDMCRKPMSSVHLSSVSDWLVSIGMPMYSDLLLAAGYDTLSQLSTLTEAGVREAGLQEERHIRRLLSEARLVTAYSAMQS</sequence>
<dbReference type="InterPro" id="IPR013761">
    <property type="entry name" value="SAM/pointed_sf"/>
</dbReference>
<evidence type="ECO:0000259" key="6">
    <source>
        <dbReference type="PROSITE" id="PS50002"/>
    </source>
</evidence>
<feature type="domain" description="SH3" evidence="6">
    <location>
        <begin position="553"/>
        <end position="614"/>
    </location>
</feature>
<feature type="compositionally biased region" description="Polar residues" evidence="5">
    <location>
        <begin position="95"/>
        <end position="104"/>
    </location>
</feature>
<dbReference type="InterPro" id="IPR021090">
    <property type="entry name" value="SPIDER"/>
</dbReference>
<feature type="compositionally biased region" description="Basic and acidic residues" evidence="5">
    <location>
        <begin position="878"/>
        <end position="888"/>
    </location>
</feature>
<dbReference type="Pfam" id="PF00536">
    <property type="entry name" value="SAM_1"/>
    <property type="match status" value="1"/>
</dbReference>
<dbReference type="FunFam" id="1.10.150.50:FF:000024">
    <property type="entry name" value="Putative sam and sh3 domain-containing protein 1"/>
    <property type="match status" value="1"/>
</dbReference>
<feature type="compositionally biased region" description="Polar residues" evidence="5">
    <location>
        <begin position="214"/>
        <end position="233"/>
    </location>
</feature>
<protein>
    <recommendedName>
        <fullName evidence="10">SAM and SH3 domain containing 1a</fullName>
    </recommendedName>
</protein>
<dbReference type="AlphaFoldDB" id="A0A3B4DND4"/>
<dbReference type="SMART" id="SM00454">
    <property type="entry name" value="SAM"/>
    <property type="match status" value="2"/>
</dbReference>
<dbReference type="PROSITE" id="PS50002">
    <property type="entry name" value="SH3"/>
    <property type="match status" value="1"/>
</dbReference>
<feature type="region of interest" description="Disordered" evidence="5">
    <location>
        <begin position="214"/>
        <end position="245"/>
    </location>
</feature>
<reference evidence="8" key="2">
    <citation type="submission" date="2025-08" db="UniProtKB">
        <authorList>
            <consortium name="Ensembl"/>
        </authorList>
    </citation>
    <scope>IDENTIFICATION</scope>
</reference>
<dbReference type="Gene3D" id="2.30.30.40">
    <property type="entry name" value="SH3 Domains"/>
    <property type="match status" value="1"/>
</dbReference>
<feature type="domain" description="SAM" evidence="7">
    <location>
        <begin position="1124"/>
        <end position="1188"/>
    </location>
</feature>
<feature type="domain" description="SAM" evidence="7">
    <location>
        <begin position="632"/>
        <end position="696"/>
    </location>
</feature>
<accession>A0A3B4DND4</accession>
<dbReference type="Pfam" id="PF07653">
    <property type="entry name" value="SH3_2"/>
    <property type="match status" value="1"/>
</dbReference>
<feature type="compositionally biased region" description="Low complexity" evidence="5">
    <location>
        <begin position="476"/>
        <end position="493"/>
    </location>
</feature>
<dbReference type="Pfam" id="PF12485">
    <property type="entry name" value="SPIDER"/>
    <property type="match status" value="1"/>
</dbReference>
<dbReference type="InterPro" id="IPR001660">
    <property type="entry name" value="SAM"/>
</dbReference>
<feature type="compositionally biased region" description="Basic and acidic residues" evidence="5">
    <location>
        <begin position="428"/>
        <end position="440"/>
    </location>
</feature>
<name>A0A3B4DND4_PYGNA</name>
<dbReference type="InterPro" id="IPR037630">
    <property type="entry name" value="SASH1_SAM_repeat2"/>
</dbReference>
<evidence type="ECO:0000256" key="2">
    <source>
        <dbReference type="ARBA" id="ARBA00022553"/>
    </source>
</evidence>
<dbReference type="InterPro" id="IPR051725">
    <property type="entry name" value="SAM-SH3_domain_protein"/>
</dbReference>
<evidence type="ECO:0008006" key="10">
    <source>
        <dbReference type="Google" id="ProtNLM"/>
    </source>
</evidence>
<dbReference type="FunFam" id="2.30.30.40:FF:000021">
    <property type="entry name" value="Putative sam and sh3 domain-containing protein 1"/>
    <property type="match status" value="1"/>
</dbReference>
<feature type="compositionally biased region" description="Polar residues" evidence="5">
    <location>
        <begin position="523"/>
        <end position="535"/>
    </location>
</feature>
<feature type="coiled-coil region" evidence="4">
    <location>
        <begin position="54"/>
        <end position="81"/>
    </location>
</feature>
<proteinExistence type="predicted"/>
<dbReference type="GO" id="GO:0036269">
    <property type="term" value="P:swimming behavior"/>
    <property type="evidence" value="ECO:0007669"/>
    <property type="project" value="Ensembl"/>
</dbReference>
<evidence type="ECO:0000256" key="3">
    <source>
        <dbReference type="PROSITE-ProRule" id="PRU00192"/>
    </source>
</evidence>
<evidence type="ECO:0000256" key="5">
    <source>
        <dbReference type="SAM" id="MobiDB-lite"/>
    </source>
</evidence>
<dbReference type="CDD" id="cd11967">
    <property type="entry name" value="SH3_SASH1"/>
    <property type="match status" value="1"/>
</dbReference>
<evidence type="ECO:0000256" key="4">
    <source>
        <dbReference type="SAM" id="Coils"/>
    </source>
</evidence>
<dbReference type="GO" id="GO:0014002">
    <property type="term" value="P:astrocyte development"/>
    <property type="evidence" value="ECO:0007669"/>
    <property type="project" value="Ensembl"/>
</dbReference>
<dbReference type="CDD" id="cd09492">
    <property type="entry name" value="SAM_SASH1_repeat2"/>
    <property type="match status" value="1"/>
</dbReference>
<dbReference type="STRING" id="42514.ENSPNAP00000024444"/>
<feature type="region of interest" description="Disordered" evidence="5">
    <location>
        <begin position="805"/>
        <end position="1004"/>
    </location>
</feature>
<dbReference type="Pfam" id="PF26285">
    <property type="entry name" value="SASH1_Homeodomain"/>
    <property type="match status" value="1"/>
</dbReference>
<evidence type="ECO:0000313" key="8">
    <source>
        <dbReference type="Ensembl" id="ENSPNAP00000024444.1"/>
    </source>
</evidence>
<organism evidence="8 9">
    <name type="scientific">Pygocentrus nattereri</name>
    <name type="common">Red-bellied piranha</name>
    <dbReference type="NCBI Taxonomy" id="42514"/>
    <lineage>
        <taxon>Eukaryota</taxon>
        <taxon>Metazoa</taxon>
        <taxon>Chordata</taxon>
        <taxon>Craniata</taxon>
        <taxon>Vertebrata</taxon>
        <taxon>Euteleostomi</taxon>
        <taxon>Actinopterygii</taxon>
        <taxon>Neopterygii</taxon>
        <taxon>Teleostei</taxon>
        <taxon>Ostariophysi</taxon>
        <taxon>Characiformes</taxon>
        <taxon>Characoidei</taxon>
        <taxon>Pygocentrus</taxon>
    </lineage>
</organism>
<dbReference type="InterPro" id="IPR001452">
    <property type="entry name" value="SH3_domain"/>
</dbReference>
<dbReference type="InterPro" id="IPR035720">
    <property type="entry name" value="SASH1_SH3"/>
</dbReference>
<reference evidence="8 9" key="1">
    <citation type="submission" date="2020-10" db="EMBL/GenBank/DDBJ databases">
        <title>Pygocentrus nattereri (red-bellied piranha) genome, fPygNat1, primary haplotype.</title>
        <authorList>
            <person name="Myers G."/>
            <person name="Meyer A."/>
            <person name="Karagic N."/>
            <person name="Pippel M."/>
            <person name="Winkler S."/>
            <person name="Tracey A."/>
            <person name="Wood J."/>
            <person name="Formenti G."/>
            <person name="Howe K."/>
            <person name="Fedrigo O."/>
            <person name="Jarvis E.D."/>
        </authorList>
    </citation>
    <scope>NUCLEOTIDE SEQUENCE [LARGE SCALE GENOMIC DNA]</scope>
</reference>
<feature type="region of interest" description="Disordered" evidence="5">
    <location>
        <begin position="347"/>
        <end position="390"/>
    </location>
</feature>
<dbReference type="PANTHER" id="PTHR12301:SF3">
    <property type="entry name" value="SAM AND SH3 DOMAIN-CONTAINING PROTEIN 1"/>
    <property type="match status" value="1"/>
</dbReference>
<dbReference type="SUPFAM" id="SSF50044">
    <property type="entry name" value="SH3-domain"/>
    <property type="match status" value="1"/>
</dbReference>
<dbReference type="OMA" id="SMSDWLI"/>
<dbReference type="Ensembl" id="ENSPNAT00000010104.2">
    <property type="protein sequence ID" value="ENSPNAP00000024444.1"/>
    <property type="gene ID" value="ENSPNAG00000009027.2"/>
</dbReference>
<keyword evidence="9" id="KW-1185">Reference proteome</keyword>
<keyword evidence="1 3" id="KW-0728">SH3 domain</keyword>